<comment type="caution">
    <text evidence="2">The sequence shown here is derived from an EMBL/GenBank/DDBJ whole genome shotgun (WGS) entry which is preliminary data.</text>
</comment>
<reference evidence="2 3" key="1">
    <citation type="submission" date="2024-01" db="EMBL/GenBank/DDBJ databases">
        <title>A draft genome for a cacao thread blight-causing isolate of Paramarasmius palmivorus.</title>
        <authorList>
            <person name="Baruah I.K."/>
            <person name="Bukari Y."/>
            <person name="Amoako-Attah I."/>
            <person name="Meinhardt L.W."/>
            <person name="Bailey B.A."/>
            <person name="Cohen S.P."/>
        </authorList>
    </citation>
    <scope>NUCLEOTIDE SEQUENCE [LARGE SCALE GENOMIC DNA]</scope>
    <source>
        <strain evidence="2 3">GH-12</strain>
    </source>
</reference>
<keyword evidence="3" id="KW-1185">Reference proteome</keyword>
<sequence>MDSDSVLDDRTNLLPSHTGDHGSPGDSVVIRGMQAATEAMGAVNPLRPFSYREGREFEFKILVKGVDCDFEAPASLLCVTSGYFSDLARTATEDTYCFDYVQIDVAHYDRDVVSTVLELIYRLDIPEGVLGQIVSGCKSEKLLERTSALTHALNVLRLAHEWRVPKIKRLLQMSLCADGLIPISDLEYGERYFCIRLGRRSVEFKVRNVADSANAFILVKHCDEVGQRVNKLLRGM</sequence>
<dbReference type="AlphaFoldDB" id="A0AAW0CRR7"/>
<name>A0AAW0CRR7_9AGAR</name>
<organism evidence="2 3">
    <name type="scientific">Paramarasmius palmivorus</name>
    <dbReference type="NCBI Taxonomy" id="297713"/>
    <lineage>
        <taxon>Eukaryota</taxon>
        <taxon>Fungi</taxon>
        <taxon>Dikarya</taxon>
        <taxon>Basidiomycota</taxon>
        <taxon>Agaricomycotina</taxon>
        <taxon>Agaricomycetes</taxon>
        <taxon>Agaricomycetidae</taxon>
        <taxon>Agaricales</taxon>
        <taxon>Marasmiineae</taxon>
        <taxon>Marasmiaceae</taxon>
        <taxon>Paramarasmius</taxon>
    </lineage>
</organism>
<evidence type="ECO:0000313" key="3">
    <source>
        <dbReference type="Proteomes" id="UP001383192"/>
    </source>
</evidence>
<dbReference type="EMBL" id="JAYKXP010000031">
    <property type="protein sequence ID" value="KAK7041971.1"/>
    <property type="molecule type" value="Genomic_DNA"/>
</dbReference>
<evidence type="ECO:0008006" key="4">
    <source>
        <dbReference type="Google" id="ProtNLM"/>
    </source>
</evidence>
<gene>
    <name evidence="2" type="ORF">VNI00_008953</name>
</gene>
<feature type="region of interest" description="Disordered" evidence="1">
    <location>
        <begin position="1"/>
        <end position="27"/>
    </location>
</feature>
<dbReference type="Proteomes" id="UP001383192">
    <property type="component" value="Unassembled WGS sequence"/>
</dbReference>
<proteinExistence type="predicted"/>
<dbReference type="InterPro" id="IPR011333">
    <property type="entry name" value="SKP1/BTB/POZ_sf"/>
</dbReference>
<dbReference type="Gene3D" id="3.30.710.10">
    <property type="entry name" value="Potassium Channel Kv1.1, Chain A"/>
    <property type="match status" value="1"/>
</dbReference>
<accession>A0AAW0CRR7</accession>
<evidence type="ECO:0000256" key="1">
    <source>
        <dbReference type="SAM" id="MobiDB-lite"/>
    </source>
</evidence>
<protein>
    <recommendedName>
        <fullName evidence="4">BTB domain-containing protein</fullName>
    </recommendedName>
</protein>
<evidence type="ECO:0000313" key="2">
    <source>
        <dbReference type="EMBL" id="KAK7041971.1"/>
    </source>
</evidence>